<accession>A0ACB5TX79</accession>
<evidence type="ECO:0000313" key="1">
    <source>
        <dbReference type="EMBL" id="GME97275.1"/>
    </source>
</evidence>
<evidence type="ECO:0000313" key="2">
    <source>
        <dbReference type="Proteomes" id="UP001165101"/>
    </source>
</evidence>
<dbReference type="EMBL" id="BSXV01002987">
    <property type="protein sequence ID" value="GME97275.1"/>
    <property type="molecule type" value="Genomic_DNA"/>
</dbReference>
<reference evidence="1" key="1">
    <citation type="submission" date="2023-04" db="EMBL/GenBank/DDBJ databases">
        <title>Candida boidinii NBRC 1967.</title>
        <authorList>
            <person name="Ichikawa N."/>
            <person name="Sato H."/>
            <person name="Tonouchi N."/>
        </authorList>
    </citation>
    <scope>NUCLEOTIDE SEQUENCE</scope>
    <source>
        <strain evidence="1">NBRC 1967</strain>
    </source>
</reference>
<keyword evidence="2" id="KW-1185">Reference proteome</keyword>
<gene>
    <name evidence="1" type="ORF">Cboi01_000455800</name>
</gene>
<organism evidence="1 2">
    <name type="scientific">Candida boidinii</name>
    <name type="common">Yeast</name>
    <dbReference type="NCBI Taxonomy" id="5477"/>
    <lineage>
        <taxon>Eukaryota</taxon>
        <taxon>Fungi</taxon>
        <taxon>Dikarya</taxon>
        <taxon>Ascomycota</taxon>
        <taxon>Saccharomycotina</taxon>
        <taxon>Pichiomycetes</taxon>
        <taxon>Pichiales</taxon>
        <taxon>Pichiaceae</taxon>
        <taxon>Ogataea</taxon>
        <taxon>Ogataea/Candida clade</taxon>
    </lineage>
</organism>
<protein>
    <submittedName>
        <fullName evidence="1">Unnamed protein product</fullName>
    </submittedName>
</protein>
<comment type="caution">
    <text evidence="1">The sequence shown here is derived from an EMBL/GenBank/DDBJ whole genome shotgun (WGS) entry which is preliminary data.</text>
</comment>
<proteinExistence type="predicted"/>
<name>A0ACB5TX79_CANBO</name>
<sequence length="524" mass="59135">MALNLASRSGLPGAENLFNQQFNQSLSNGDYQSAVKIAASSPNLRTPDTISRLKNLPQQQGQPAPILQYLVYLLDRGSLNKFETLELARPLIQQQRIETLEKYLKEDKLDYSEELGDAIKPFNVTLSLAVYYKSNVPAKVVQCLAELGEFDKILPFCEKVGYNPNFTILIQNILRVNPDKAAEFATSLLATQPDIDIQQIADIFLSQNYIQQGTAFLLDALKEDKPADGHLQTRLLEVNLLHAPQVADAILGNSMFSHFDKPVIAALCEKAGLFQRALEQYEDIKDIKRVIVHAGNLPVDWLISYFGKLNVEQTVACLREMLSSNMAQNLQVVIQLATKYSDLIGPITLIKIFEDFKCVEGEYYYLASIVNVTQDSEVVLKYIQAAASLGQVKEIERIARDNNVYNGEKVKNFLKEAKLDDQLPLIVVCDRYNFVHDLVLYLYKNQYFKFIEVYVQQVNPSKTPQVVAALLDVDCDENIIKSLLQSVLGQVPIGELCEEVEKRNRLKILLPFLEATLNSEEIHI</sequence>
<dbReference type="Proteomes" id="UP001165101">
    <property type="component" value="Unassembled WGS sequence"/>
</dbReference>